<gene>
    <name evidence="2" type="ORF">IOE58_08955</name>
</gene>
<keyword evidence="3" id="KW-1185">Reference proteome</keyword>
<evidence type="ECO:0000313" key="2">
    <source>
        <dbReference type="EMBL" id="MBE9404306.1"/>
    </source>
</evidence>
<reference evidence="2 3" key="1">
    <citation type="submission" date="2020-10" db="EMBL/GenBank/DDBJ databases">
        <title>Draft genome and description of Brachybacterium epidermidis sp nov.</title>
        <authorList>
            <person name="Boxberger M."/>
            <person name="La Scola B."/>
        </authorList>
    </citation>
    <scope>NUCLEOTIDE SEQUENCE [LARGE SCALE GENOMIC DNA]</scope>
    <source>
        <strain evidence="2 3">Marseille-Q2903</strain>
    </source>
</reference>
<dbReference type="Proteomes" id="UP000644727">
    <property type="component" value="Unassembled WGS sequence"/>
</dbReference>
<dbReference type="RefSeq" id="WP_193866050.1">
    <property type="nucleotide sequence ID" value="NZ_JADEYR010000008.1"/>
</dbReference>
<keyword evidence="1" id="KW-0472">Membrane</keyword>
<keyword evidence="1" id="KW-1133">Transmembrane helix</keyword>
<feature type="transmembrane region" description="Helical" evidence="1">
    <location>
        <begin position="6"/>
        <end position="25"/>
    </location>
</feature>
<organism evidence="2 3">
    <name type="scientific">Brachybacterium epidermidis</name>
    <dbReference type="NCBI Taxonomy" id="2781983"/>
    <lineage>
        <taxon>Bacteria</taxon>
        <taxon>Bacillati</taxon>
        <taxon>Actinomycetota</taxon>
        <taxon>Actinomycetes</taxon>
        <taxon>Micrococcales</taxon>
        <taxon>Dermabacteraceae</taxon>
        <taxon>Brachybacterium</taxon>
    </lineage>
</organism>
<keyword evidence="1" id="KW-0812">Transmembrane</keyword>
<evidence type="ECO:0008006" key="4">
    <source>
        <dbReference type="Google" id="ProtNLM"/>
    </source>
</evidence>
<protein>
    <recommendedName>
        <fullName evidence="4">Lysyl-tRNA synthetase</fullName>
    </recommendedName>
</protein>
<sequence>MGEGFWFEAGALVPSIGVGLLFWFVMRSILRADRSEREADKQAEKEYLAQRRAREKGDDDPTITSTD</sequence>
<comment type="caution">
    <text evidence="2">The sequence shown here is derived from an EMBL/GenBank/DDBJ whole genome shotgun (WGS) entry which is preliminary data.</text>
</comment>
<proteinExistence type="predicted"/>
<dbReference type="EMBL" id="JADEYR010000008">
    <property type="protein sequence ID" value="MBE9404306.1"/>
    <property type="molecule type" value="Genomic_DNA"/>
</dbReference>
<evidence type="ECO:0000256" key="1">
    <source>
        <dbReference type="SAM" id="Phobius"/>
    </source>
</evidence>
<accession>A0ABR9W1H7</accession>
<name>A0ABR9W1H7_9MICO</name>
<evidence type="ECO:0000313" key="3">
    <source>
        <dbReference type="Proteomes" id="UP000644727"/>
    </source>
</evidence>